<dbReference type="InterPro" id="IPR014755">
    <property type="entry name" value="Cu-Rt/internalin_Ig-like"/>
</dbReference>
<dbReference type="PATRIC" id="fig|1389489.3.peg.42"/>
<feature type="domain" description="CopC" evidence="4">
    <location>
        <begin position="24"/>
        <end position="122"/>
    </location>
</feature>
<keyword evidence="2" id="KW-0186">Copper</keyword>
<keyword evidence="1 3" id="KW-0732">Signal</keyword>
<evidence type="ECO:0000256" key="2">
    <source>
        <dbReference type="ARBA" id="ARBA00023008"/>
    </source>
</evidence>
<dbReference type="Pfam" id="PF04234">
    <property type="entry name" value="CopC"/>
    <property type="match status" value="1"/>
</dbReference>
<organism evidence="5 6">
    <name type="scientific">Leifsonia xyli subsp. cynodontis DSM 46306</name>
    <dbReference type="NCBI Taxonomy" id="1389489"/>
    <lineage>
        <taxon>Bacteria</taxon>
        <taxon>Bacillati</taxon>
        <taxon>Actinomycetota</taxon>
        <taxon>Actinomycetes</taxon>
        <taxon>Micrococcales</taxon>
        <taxon>Microbacteriaceae</taxon>
        <taxon>Leifsonia</taxon>
    </lineage>
</organism>
<proteinExistence type="predicted"/>
<dbReference type="eggNOG" id="COG2372">
    <property type="taxonomic scope" value="Bacteria"/>
</dbReference>
<sequence length="134" mass="13557">MNRRLLAAAALALIVLPVTGAAAHDYLISNDPAADSTVTAPIGSVTLTFNAPVLDLSGDGTGTLITVTGPDSDSRHFETGCVTVSGSTISAPVSLGNGGRYTVTYQAVSSDGHTVSDSYAFAYQPPAGGTAERR</sequence>
<evidence type="ECO:0000313" key="6">
    <source>
        <dbReference type="Proteomes" id="UP000016743"/>
    </source>
</evidence>
<dbReference type="Gene3D" id="2.60.40.1220">
    <property type="match status" value="1"/>
</dbReference>
<dbReference type="RefSeq" id="WP_021753772.1">
    <property type="nucleotide sequence ID" value="NC_022438.1"/>
</dbReference>
<dbReference type="GO" id="GO:0005507">
    <property type="term" value="F:copper ion binding"/>
    <property type="evidence" value="ECO:0007669"/>
    <property type="project" value="InterPro"/>
</dbReference>
<reference evidence="5 6" key="1">
    <citation type="journal article" date="2013" name="Genome Announc.">
        <title>Complete Genome Sequence of Leifsonia xyli subsp. cynodontis Strain DSM46306, a Gram-Positive Bacterial Pathogen of Grasses.</title>
        <authorList>
            <person name="Monteiro-Vitorello C.B."/>
            <person name="Zerillo M.M."/>
            <person name="Van Sluys M.A."/>
            <person name="Camargo L.E."/>
            <person name="Kitajima J.P."/>
        </authorList>
    </citation>
    <scope>NUCLEOTIDE SEQUENCE [LARGE SCALE GENOMIC DNA]</scope>
    <source>
        <strain evidence="5 6">DSM 46306</strain>
    </source>
</reference>
<name>U3P1Y6_LEIXC</name>
<dbReference type="HOGENOM" id="CLU_1893600_0_0_11"/>
<evidence type="ECO:0000256" key="1">
    <source>
        <dbReference type="ARBA" id="ARBA00022729"/>
    </source>
</evidence>
<dbReference type="EMBL" id="CP006734">
    <property type="protein sequence ID" value="AGW40325.1"/>
    <property type="molecule type" value="Genomic_DNA"/>
</dbReference>
<accession>U3P1Y6</accession>
<dbReference type="SUPFAM" id="SSF81296">
    <property type="entry name" value="E set domains"/>
    <property type="match status" value="1"/>
</dbReference>
<dbReference type="STRING" id="1389489.O159_00460"/>
<dbReference type="InterPro" id="IPR007348">
    <property type="entry name" value="CopC_dom"/>
</dbReference>
<dbReference type="KEGG" id="lxy:O159_00460"/>
<keyword evidence="6" id="KW-1185">Reference proteome</keyword>
<protein>
    <recommendedName>
        <fullName evidence="4">CopC domain-containing protein</fullName>
    </recommendedName>
</protein>
<evidence type="ECO:0000313" key="5">
    <source>
        <dbReference type="EMBL" id="AGW40325.1"/>
    </source>
</evidence>
<dbReference type="OrthoDB" id="5242236at2"/>
<dbReference type="AlphaFoldDB" id="U3P1Y6"/>
<dbReference type="Proteomes" id="UP000016743">
    <property type="component" value="Chromosome"/>
</dbReference>
<dbReference type="InterPro" id="IPR014756">
    <property type="entry name" value="Ig_E-set"/>
</dbReference>
<dbReference type="GO" id="GO:0046688">
    <property type="term" value="P:response to copper ion"/>
    <property type="evidence" value="ECO:0007669"/>
    <property type="project" value="InterPro"/>
</dbReference>
<evidence type="ECO:0000256" key="3">
    <source>
        <dbReference type="SAM" id="SignalP"/>
    </source>
</evidence>
<feature type="signal peptide" evidence="3">
    <location>
        <begin position="1"/>
        <end position="23"/>
    </location>
</feature>
<feature type="chain" id="PRO_5004646826" description="CopC domain-containing protein" evidence="3">
    <location>
        <begin position="24"/>
        <end position="134"/>
    </location>
</feature>
<gene>
    <name evidence="5" type="ORF">O159_00460</name>
</gene>
<dbReference type="GO" id="GO:0042597">
    <property type="term" value="C:periplasmic space"/>
    <property type="evidence" value="ECO:0007669"/>
    <property type="project" value="InterPro"/>
</dbReference>
<evidence type="ECO:0000259" key="4">
    <source>
        <dbReference type="Pfam" id="PF04234"/>
    </source>
</evidence>